<evidence type="ECO:0000313" key="2">
    <source>
        <dbReference type="Proteomes" id="UP001164705"/>
    </source>
</evidence>
<dbReference type="KEGG" id="lnu:N7U66_10295"/>
<dbReference type="AlphaFoldDB" id="A0A9E8N0U4"/>
<protein>
    <submittedName>
        <fullName evidence="1">Nucleotidyltransferase domain-containing protein</fullName>
    </submittedName>
</protein>
<reference evidence="1" key="1">
    <citation type="submission" date="2022-11" db="EMBL/GenBank/DDBJ databases">
        <title>Lacinutrix neustonica HL-RS19T sp. nov., isolated from the surface microlayer sample of brackish Lake Shihwa.</title>
        <authorList>
            <person name="Choi J.Y."/>
            <person name="Hwang C.Y."/>
        </authorList>
    </citation>
    <scope>NUCLEOTIDE SEQUENCE</scope>
    <source>
        <strain evidence="1">HL-RS19</strain>
    </source>
</reference>
<evidence type="ECO:0000313" key="1">
    <source>
        <dbReference type="EMBL" id="WAC03765.1"/>
    </source>
</evidence>
<organism evidence="1 2">
    <name type="scientific">Lacinutrix neustonica</name>
    <dbReference type="NCBI Taxonomy" id="2980107"/>
    <lineage>
        <taxon>Bacteria</taxon>
        <taxon>Pseudomonadati</taxon>
        <taxon>Bacteroidota</taxon>
        <taxon>Flavobacteriia</taxon>
        <taxon>Flavobacteriales</taxon>
        <taxon>Flavobacteriaceae</taxon>
        <taxon>Lacinutrix</taxon>
    </lineage>
</organism>
<gene>
    <name evidence="1" type="ORF">N7U66_10295</name>
</gene>
<dbReference type="RefSeq" id="WP_267678400.1">
    <property type="nucleotide sequence ID" value="NZ_CP113088.1"/>
</dbReference>
<proteinExistence type="predicted"/>
<sequence>MIIVNLIFTIIDEYNLLALKPILYYSIFNYPLTKEEIFLYSQSQNRDIIENEIKTLESINVLKEHKGFYIYNNDTAIAERRLISNRKAMQIMPKALKRAQFISKFPYVKSVSISGALSKGSYDNDGDIDFFIITKPNRLWIARTSLILYKKIFLLNSKKYFCVNYFISTNHPEISEKNLFTATELATLIPVTGKKTYTAFLEKNSWAKKHFPNINALKEDDIKDVKPFIVSKLRNWH</sequence>
<keyword evidence="2" id="KW-1185">Reference proteome</keyword>
<accession>A0A9E8N0U4</accession>
<name>A0A9E8N0U4_9FLAO</name>
<dbReference type="EMBL" id="CP113088">
    <property type="protein sequence ID" value="WAC03765.1"/>
    <property type="molecule type" value="Genomic_DNA"/>
</dbReference>
<dbReference type="Proteomes" id="UP001164705">
    <property type="component" value="Chromosome"/>
</dbReference>